<evidence type="ECO:0008006" key="3">
    <source>
        <dbReference type="Google" id="ProtNLM"/>
    </source>
</evidence>
<dbReference type="SUPFAM" id="SSF54427">
    <property type="entry name" value="NTF2-like"/>
    <property type="match status" value="1"/>
</dbReference>
<gene>
    <name evidence="1" type="ORF">SAMN06295984_1874</name>
</gene>
<dbReference type="RefSeq" id="WP_086456919.1">
    <property type="nucleotide sequence ID" value="NZ_FXWL01000002.1"/>
</dbReference>
<dbReference type="InterPro" id="IPR032710">
    <property type="entry name" value="NTF2-like_dom_sf"/>
</dbReference>
<name>A0A1Y6FNF4_9SPHN</name>
<organism evidence="1 2">
    <name type="scientific">Sphingopyxis terrae subsp. ummariensis</name>
    <dbReference type="NCBI Taxonomy" id="429001"/>
    <lineage>
        <taxon>Bacteria</taxon>
        <taxon>Pseudomonadati</taxon>
        <taxon>Pseudomonadota</taxon>
        <taxon>Alphaproteobacteria</taxon>
        <taxon>Sphingomonadales</taxon>
        <taxon>Sphingomonadaceae</taxon>
        <taxon>Sphingopyxis</taxon>
    </lineage>
</organism>
<protein>
    <recommendedName>
        <fullName evidence="3">DUF4440 domain-containing protein</fullName>
    </recommendedName>
</protein>
<reference evidence="2" key="1">
    <citation type="submission" date="2017-04" db="EMBL/GenBank/DDBJ databases">
        <authorList>
            <person name="Varghese N."/>
            <person name="Submissions S."/>
        </authorList>
    </citation>
    <scope>NUCLEOTIDE SEQUENCE [LARGE SCALE GENOMIC DNA]</scope>
    <source>
        <strain evidence="2">UI2</strain>
    </source>
</reference>
<sequence length="121" mass="13346">MSLEEQLFEIERGFWIEGAEYFAAHLGVRCLLAFPQAGEMHGLFSRDEVAATVAGANRWRNLEMSDRQLLTLSDDVVMISYKADATGADGVPYSALIGSTYVRKSDAWLLASHQHSPVAPD</sequence>
<proteinExistence type="predicted"/>
<dbReference type="Proteomes" id="UP000194469">
    <property type="component" value="Unassembled WGS sequence"/>
</dbReference>
<keyword evidence="2" id="KW-1185">Reference proteome</keyword>
<dbReference type="GeneID" id="303002222"/>
<dbReference type="AlphaFoldDB" id="A0A1Y6FNF4"/>
<accession>A0A1Y6FNF4</accession>
<evidence type="ECO:0000313" key="2">
    <source>
        <dbReference type="Proteomes" id="UP000194469"/>
    </source>
</evidence>
<dbReference type="EMBL" id="FXWL01000002">
    <property type="protein sequence ID" value="SMQ76435.1"/>
    <property type="molecule type" value="Genomic_DNA"/>
</dbReference>
<dbReference type="Gene3D" id="3.10.450.50">
    <property type="match status" value="1"/>
</dbReference>
<evidence type="ECO:0000313" key="1">
    <source>
        <dbReference type="EMBL" id="SMQ76435.1"/>
    </source>
</evidence>